<keyword evidence="1" id="KW-0805">Transcription regulation</keyword>
<keyword evidence="3" id="KW-0804">Transcription</keyword>
<dbReference type="PANTHER" id="PTHR47894:SF4">
    <property type="entry name" value="HTH-TYPE TRANSCRIPTIONAL REGULATOR GADX"/>
    <property type="match status" value="1"/>
</dbReference>
<name>A0ABM6MAS4_9SPHN</name>
<proteinExistence type="predicted"/>
<gene>
    <name evidence="5" type="ORF">B5J99_18110</name>
</gene>
<protein>
    <recommendedName>
        <fullName evidence="4">HTH araC/xylS-type domain-containing protein</fullName>
    </recommendedName>
</protein>
<dbReference type="GeneID" id="303487511"/>
<dbReference type="PROSITE" id="PS01124">
    <property type="entry name" value="HTH_ARAC_FAMILY_2"/>
    <property type="match status" value="1"/>
</dbReference>
<sequence>MAELVRVAALTGYLETMAGFAVDPRPLLREQGLTGDLLVNPERLIPVQAAIRLLERSAAETGCLTLGLRMAECRSLANLGATSLLIAHQSTLRTALHTLQEFRSRINSTLVLHCDEHGSDVILREDFQLRRPEPSRQSTNLALGVLARLCRSVLGDLWAPLTVCLSHDSPGTSESAVFLRVFNCRPQFNSEFNGIVIAAADLDRPNLKADDQLAAHARQLLDAVMSPASRSATQDVSQLIQLLLPSGRATIHGCAAAMGLTVRTLQRLLDAEQTSFSVLLNSARMQLAVQYLANHRMRITDVAEMLGYGSIGAFTRWHANTFGMPPSQARAIHRQRNDEVPGHRH</sequence>
<organism evidence="5 6">
    <name type="scientific">Blastomonas fulva</name>
    <dbReference type="NCBI Taxonomy" id="1550728"/>
    <lineage>
        <taxon>Bacteria</taxon>
        <taxon>Pseudomonadati</taxon>
        <taxon>Pseudomonadota</taxon>
        <taxon>Alphaproteobacteria</taxon>
        <taxon>Sphingomonadales</taxon>
        <taxon>Sphingomonadaceae</taxon>
        <taxon>Blastomonas</taxon>
    </lineage>
</organism>
<evidence type="ECO:0000256" key="2">
    <source>
        <dbReference type="ARBA" id="ARBA00023125"/>
    </source>
</evidence>
<dbReference type="SUPFAM" id="SSF46689">
    <property type="entry name" value="Homeodomain-like"/>
    <property type="match status" value="1"/>
</dbReference>
<evidence type="ECO:0000259" key="4">
    <source>
        <dbReference type="PROSITE" id="PS01124"/>
    </source>
</evidence>
<feature type="domain" description="HTH araC/xylS-type" evidence="4">
    <location>
        <begin position="234"/>
        <end position="332"/>
    </location>
</feature>
<dbReference type="InterPro" id="IPR009057">
    <property type="entry name" value="Homeodomain-like_sf"/>
</dbReference>
<dbReference type="PANTHER" id="PTHR47894">
    <property type="entry name" value="HTH-TYPE TRANSCRIPTIONAL REGULATOR GADX"/>
    <property type="match status" value="1"/>
</dbReference>
<keyword evidence="6" id="KW-1185">Reference proteome</keyword>
<dbReference type="Gene3D" id="1.10.10.60">
    <property type="entry name" value="Homeodomain-like"/>
    <property type="match status" value="1"/>
</dbReference>
<dbReference type="Pfam" id="PF12625">
    <property type="entry name" value="Arabinose_bd"/>
    <property type="match status" value="1"/>
</dbReference>
<dbReference type="RefSeq" id="WP_117353214.1">
    <property type="nucleotide sequence ID" value="NZ_CP020083.1"/>
</dbReference>
<keyword evidence="2" id="KW-0238">DNA-binding</keyword>
<evidence type="ECO:0000256" key="3">
    <source>
        <dbReference type="ARBA" id="ARBA00023163"/>
    </source>
</evidence>
<dbReference type="SMART" id="SM00342">
    <property type="entry name" value="HTH_ARAC"/>
    <property type="match status" value="1"/>
</dbReference>
<dbReference type="InterPro" id="IPR018060">
    <property type="entry name" value="HTH_AraC"/>
</dbReference>
<dbReference type="Proteomes" id="UP000258016">
    <property type="component" value="Chromosome"/>
</dbReference>
<evidence type="ECO:0000313" key="6">
    <source>
        <dbReference type="Proteomes" id="UP000258016"/>
    </source>
</evidence>
<dbReference type="Pfam" id="PF12833">
    <property type="entry name" value="HTH_18"/>
    <property type="match status" value="1"/>
</dbReference>
<accession>A0ABM6MAS4</accession>
<reference evidence="5 6" key="1">
    <citation type="submission" date="2017-03" db="EMBL/GenBank/DDBJ databases">
        <title>Complete genome sequence of Blastomonas fulva degrading microcsystin LR.</title>
        <authorList>
            <person name="Lee H.-g."/>
            <person name="Jin L."/>
            <person name="oh H.-M."/>
        </authorList>
    </citation>
    <scope>NUCLEOTIDE SEQUENCE [LARGE SCALE GENOMIC DNA]</scope>
    <source>
        <strain evidence="5 6">T2</strain>
    </source>
</reference>
<evidence type="ECO:0000256" key="1">
    <source>
        <dbReference type="ARBA" id="ARBA00023015"/>
    </source>
</evidence>
<evidence type="ECO:0000313" key="5">
    <source>
        <dbReference type="EMBL" id="ASR53136.1"/>
    </source>
</evidence>
<dbReference type="EMBL" id="CP020083">
    <property type="protein sequence ID" value="ASR53136.1"/>
    <property type="molecule type" value="Genomic_DNA"/>
</dbReference>
<dbReference type="InterPro" id="IPR032687">
    <property type="entry name" value="AraC-type_N"/>
</dbReference>